<sequence>MIQSAVLAVYDRRLMEAESLGLSLPQLQKEECESLILEVAQDNPATIIIDAVDELDDTADLLCSLEHICTKSNNVVKILIIGRDKVAGMTKAQRIRITWEDNELDVKAFVTHRVERLAKKHSLSTEAEQKFVETLLTGAGEMFQWAKLQLSQFEANDAFVEQDVDFENSTSTLEELHGSIFAKIMQSGKVACAMAVQSFSWLLYAQENLTVDACLLSSTSVAGWCTLTHGQIAFAWFTTRFDLS</sequence>
<organism evidence="3 4">
    <name type="scientific">Cladosporium halotolerans</name>
    <dbReference type="NCBI Taxonomy" id="1052096"/>
    <lineage>
        <taxon>Eukaryota</taxon>
        <taxon>Fungi</taxon>
        <taxon>Dikarya</taxon>
        <taxon>Ascomycota</taxon>
        <taxon>Pezizomycotina</taxon>
        <taxon>Dothideomycetes</taxon>
        <taxon>Dothideomycetidae</taxon>
        <taxon>Cladosporiales</taxon>
        <taxon>Cladosporiaceae</taxon>
        <taxon>Cladosporium</taxon>
    </lineage>
</organism>
<name>A0AB34KCX2_9PEZI</name>
<gene>
    <name evidence="3" type="ORF">WHR41_08244</name>
</gene>
<proteinExistence type="predicted"/>
<evidence type="ECO:0000313" key="4">
    <source>
        <dbReference type="Proteomes" id="UP000803884"/>
    </source>
</evidence>
<dbReference type="Pfam" id="PF24883">
    <property type="entry name" value="NPHP3_N"/>
    <property type="match status" value="1"/>
</dbReference>
<dbReference type="RefSeq" id="XP_069226075.1">
    <property type="nucleotide sequence ID" value="XM_069376848.1"/>
</dbReference>
<comment type="caution">
    <text evidence="3">The sequence shown here is derived from an EMBL/GenBank/DDBJ whole genome shotgun (WGS) entry which is preliminary data.</text>
</comment>
<reference evidence="3 4" key="1">
    <citation type="journal article" date="2020" name="Microbiol. Resour. Announc.">
        <title>Draft Genome Sequence of a Cladosporium Species Isolated from the Mesophotic Ascidian Didemnum maculosum.</title>
        <authorList>
            <person name="Gioti A."/>
            <person name="Siaperas R."/>
            <person name="Nikolaivits E."/>
            <person name="Le Goff G."/>
            <person name="Ouazzani J."/>
            <person name="Kotoulas G."/>
            <person name="Topakas E."/>
        </authorList>
    </citation>
    <scope>NUCLEOTIDE SEQUENCE [LARGE SCALE GENOMIC DNA]</scope>
    <source>
        <strain evidence="3 4">TM138-S3</strain>
    </source>
</reference>
<keyword evidence="4" id="KW-1185">Reference proteome</keyword>
<dbReference type="InterPro" id="IPR056884">
    <property type="entry name" value="NPHP3-like_N"/>
</dbReference>
<evidence type="ECO:0000313" key="3">
    <source>
        <dbReference type="EMBL" id="KAL1582968.1"/>
    </source>
</evidence>
<feature type="domain" description="Nephrocystin 3-like N-terminal" evidence="2">
    <location>
        <begin position="23"/>
        <end position="83"/>
    </location>
</feature>
<evidence type="ECO:0000256" key="1">
    <source>
        <dbReference type="ARBA" id="ARBA00022737"/>
    </source>
</evidence>
<dbReference type="PANTHER" id="PTHR10039:SF16">
    <property type="entry name" value="GPI INOSITOL-DEACYLASE"/>
    <property type="match status" value="1"/>
</dbReference>
<accession>A0AB34KCX2</accession>
<keyword evidence="1" id="KW-0677">Repeat</keyword>
<dbReference type="GeneID" id="96009686"/>
<dbReference type="Proteomes" id="UP000803884">
    <property type="component" value="Unassembled WGS sequence"/>
</dbReference>
<dbReference type="EMBL" id="JAAQHG020000041">
    <property type="protein sequence ID" value="KAL1582968.1"/>
    <property type="molecule type" value="Genomic_DNA"/>
</dbReference>
<dbReference type="PANTHER" id="PTHR10039">
    <property type="entry name" value="AMELOGENIN"/>
    <property type="match status" value="1"/>
</dbReference>
<protein>
    <recommendedName>
        <fullName evidence="2">Nephrocystin 3-like N-terminal domain-containing protein</fullName>
    </recommendedName>
</protein>
<dbReference type="AlphaFoldDB" id="A0AB34KCX2"/>
<evidence type="ECO:0000259" key="2">
    <source>
        <dbReference type="Pfam" id="PF24883"/>
    </source>
</evidence>